<accession>A0A1D2JFH5</accession>
<evidence type="ECO:0000256" key="7">
    <source>
        <dbReference type="SAM" id="Phobius"/>
    </source>
</evidence>
<dbReference type="FunFam" id="1.20.1250.20:FF:000011">
    <property type="entry name" value="MFS multidrug transporter, putative"/>
    <property type="match status" value="1"/>
</dbReference>
<comment type="caution">
    <text evidence="9">The sequence shown here is derived from an EMBL/GenBank/DDBJ whole genome shotgun (WGS) entry which is preliminary data.</text>
</comment>
<keyword evidence="4 7" id="KW-1133">Transmembrane helix</keyword>
<protein>
    <recommendedName>
        <fullName evidence="8">Major facilitator superfamily (MFS) profile domain-containing protein</fullName>
    </recommendedName>
</protein>
<evidence type="ECO:0000256" key="4">
    <source>
        <dbReference type="ARBA" id="ARBA00022989"/>
    </source>
</evidence>
<feature type="transmembrane region" description="Helical" evidence="7">
    <location>
        <begin position="272"/>
        <end position="295"/>
    </location>
</feature>
<keyword evidence="5 7" id="KW-0472">Membrane</keyword>
<feature type="transmembrane region" description="Helical" evidence="7">
    <location>
        <begin position="250"/>
        <end position="266"/>
    </location>
</feature>
<organism evidence="9 10">
    <name type="scientific">Paracoccidioides brasiliensis</name>
    <dbReference type="NCBI Taxonomy" id="121759"/>
    <lineage>
        <taxon>Eukaryota</taxon>
        <taxon>Fungi</taxon>
        <taxon>Dikarya</taxon>
        <taxon>Ascomycota</taxon>
        <taxon>Pezizomycotina</taxon>
        <taxon>Eurotiomycetes</taxon>
        <taxon>Eurotiomycetidae</taxon>
        <taxon>Onygenales</taxon>
        <taxon>Ajellomycetaceae</taxon>
        <taxon>Paracoccidioides</taxon>
    </lineage>
</organism>
<sequence>MDDLSADIEKAEIDAAASAGHPFPWPSAVSAVSAASDQPRSRSHSHSHSHSRSPSLSSFFSSSSSSSSSSGTSNRLHGIASIQTQRDLERHPTALSRIATQRSQHSATVGAGLRPHPSRKTLPPFGAGKPYPPPLPEREEYVVEFDGPDDPLHPQSWPVKKKYVLFINFFVYDVVLTRSRILTATILGWTTMISSFTSSISSPAIPEISRIYGVSTQVGILSLSLFVLGFATGPLLWAPFSELKGRRPPLLIAIFGFTVFQFAGGASKDLQTLLLCRFFAGFFGACPLAVVAAVFSDMFDFTVRGLVITIFSMLIFSGPLLAPIVGGFVVSSPLGWRWTQHLPGIMGATALCLNALFLHETYPPIILVEKAAELRRITRNWGIHAKQEEIEIDLRELIEKNFSRPLTILVTEPIMFLLSIYLAFIFGIIYLFMTAYPIVFQRIHGFAPGVAGLPLFGVIAGQLIAGATIILSQSWYLRKLEANRGIPVPEWRLPHLIAGGISFAGGLFWFGWSGYRADVHWIVPTLSGLMSGFGLLVIFVQSLNYIIDAYMLFAASAIAANTLLRSLAGAAFPLFAQRMFVSLGVNWAITLLGCVAIILAPIPVIFYFYGASIRARSKFFEQHTVADE</sequence>
<dbReference type="VEuPathDB" id="FungiDB:PABG_07208"/>
<evidence type="ECO:0000259" key="8">
    <source>
        <dbReference type="PROSITE" id="PS50850"/>
    </source>
</evidence>
<dbReference type="InterPro" id="IPR011701">
    <property type="entry name" value="MFS"/>
</dbReference>
<comment type="subcellular location">
    <subcellularLocation>
        <location evidence="1">Membrane</location>
        <topology evidence="1">Multi-pass membrane protein</topology>
    </subcellularLocation>
</comment>
<dbReference type="Gene3D" id="1.20.1250.20">
    <property type="entry name" value="MFS general substrate transporter like domains"/>
    <property type="match status" value="1"/>
</dbReference>
<dbReference type="InterPro" id="IPR036259">
    <property type="entry name" value="MFS_trans_sf"/>
</dbReference>
<dbReference type="PANTHER" id="PTHR23502:SF31">
    <property type="entry name" value="POLYAMINE TRANSPORTER 1"/>
    <property type="match status" value="1"/>
</dbReference>
<feature type="transmembrane region" description="Helical" evidence="7">
    <location>
        <begin position="451"/>
        <end position="472"/>
    </location>
</feature>
<dbReference type="SUPFAM" id="SSF103473">
    <property type="entry name" value="MFS general substrate transporter"/>
    <property type="match status" value="1"/>
</dbReference>
<feature type="transmembrane region" description="Helical" evidence="7">
    <location>
        <begin position="521"/>
        <end position="540"/>
    </location>
</feature>
<dbReference type="PANTHER" id="PTHR23502">
    <property type="entry name" value="MAJOR FACILITATOR SUPERFAMILY"/>
    <property type="match status" value="1"/>
</dbReference>
<feature type="region of interest" description="Disordered" evidence="6">
    <location>
        <begin position="1"/>
        <end position="75"/>
    </location>
</feature>
<feature type="region of interest" description="Disordered" evidence="6">
    <location>
        <begin position="98"/>
        <end position="131"/>
    </location>
</feature>
<feature type="compositionally biased region" description="Basic residues" evidence="6">
    <location>
        <begin position="41"/>
        <end position="51"/>
    </location>
</feature>
<dbReference type="CDD" id="cd17323">
    <property type="entry name" value="MFS_Tpo1_MDR_like"/>
    <property type="match status" value="1"/>
</dbReference>
<dbReference type="EMBL" id="LZYO01000126">
    <property type="protein sequence ID" value="ODH30323.1"/>
    <property type="molecule type" value="Genomic_DNA"/>
</dbReference>
<feature type="transmembrane region" description="Helical" evidence="7">
    <location>
        <begin position="307"/>
        <end position="329"/>
    </location>
</feature>
<keyword evidence="2" id="KW-0813">Transport</keyword>
<evidence type="ECO:0000313" key="10">
    <source>
        <dbReference type="Proteomes" id="UP000242814"/>
    </source>
</evidence>
<dbReference type="Proteomes" id="UP000242814">
    <property type="component" value="Unassembled WGS sequence"/>
</dbReference>
<keyword evidence="3 7" id="KW-0812">Transmembrane</keyword>
<dbReference type="VEuPathDB" id="FungiDB:PABG_12545"/>
<dbReference type="InterPro" id="IPR020846">
    <property type="entry name" value="MFS_dom"/>
</dbReference>
<dbReference type="AlphaFoldDB" id="A0A1D2JFH5"/>
<evidence type="ECO:0000256" key="2">
    <source>
        <dbReference type="ARBA" id="ARBA00022448"/>
    </source>
</evidence>
<dbReference type="PROSITE" id="PS50850">
    <property type="entry name" value="MFS"/>
    <property type="match status" value="1"/>
</dbReference>
<evidence type="ECO:0000256" key="1">
    <source>
        <dbReference type="ARBA" id="ARBA00004141"/>
    </source>
</evidence>
<feature type="transmembrane region" description="Helical" evidence="7">
    <location>
        <begin position="414"/>
        <end position="439"/>
    </location>
</feature>
<feature type="transmembrane region" description="Helical" evidence="7">
    <location>
        <begin position="218"/>
        <end position="238"/>
    </location>
</feature>
<feature type="compositionally biased region" description="Low complexity" evidence="6">
    <location>
        <begin position="27"/>
        <end position="36"/>
    </location>
</feature>
<gene>
    <name evidence="9" type="ORF">ACO22_03598</name>
</gene>
<evidence type="ECO:0000256" key="6">
    <source>
        <dbReference type="SAM" id="MobiDB-lite"/>
    </source>
</evidence>
<dbReference type="GO" id="GO:0022857">
    <property type="term" value="F:transmembrane transporter activity"/>
    <property type="evidence" value="ECO:0007669"/>
    <property type="project" value="InterPro"/>
</dbReference>
<evidence type="ECO:0000313" key="9">
    <source>
        <dbReference type="EMBL" id="ODH30323.1"/>
    </source>
</evidence>
<evidence type="ECO:0000256" key="5">
    <source>
        <dbReference type="ARBA" id="ARBA00023136"/>
    </source>
</evidence>
<dbReference type="VEuPathDB" id="FungiDB:PADG_08186"/>
<reference evidence="9 10" key="1">
    <citation type="submission" date="2016-06" db="EMBL/GenBank/DDBJ databases">
        <authorList>
            <person name="Kjaerup R.B."/>
            <person name="Dalgaard T.S."/>
            <person name="Juul-Madsen H.R."/>
        </authorList>
    </citation>
    <scope>NUCLEOTIDE SEQUENCE [LARGE SCALE GENOMIC DNA]</scope>
    <source>
        <strain evidence="9 10">Pb300</strain>
    </source>
</reference>
<feature type="compositionally biased region" description="Low complexity" evidence="6">
    <location>
        <begin position="52"/>
        <end position="70"/>
    </location>
</feature>
<dbReference type="GO" id="GO:0005886">
    <property type="term" value="C:plasma membrane"/>
    <property type="evidence" value="ECO:0007669"/>
    <property type="project" value="TreeGrafter"/>
</dbReference>
<feature type="transmembrane region" description="Helical" evidence="7">
    <location>
        <begin position="587"/>
        <end position="609"/>
    </location>
</feature>
<dbReference type="Pfam" id="PF07690">
    <property type="entry name" value="MFS_1"/>
    <property type="match status" value="1"/>
</dbReference>
<feature type="transmembrane region" description="Helical" evidence="7">
    <location>
        <begin position="493"/>
        <end position="515"/>
    </location>
</feature>
<proteinExistence type="predicted"/>
<feature type="transmembrane region" description="Helical" evidence="7">
    <location>
        <begin position="552"/>
        <end position="575"/>
    </location>
</feature>
<name>A0A1D2JFH5_PARBR</name>
<feature type="domain" description="Major facilitator superfamily (MFS) profile" evidence="8">
    <location>
        <begin position="183"/>
        <end position="618"/>
    </location>
</feature>
<evidence type="ECO:0000256" key="3">
    <source>
        <dbReference type="ARBA" id="ARBA00022692"/>
    </source>
</evidence>
<feature type="compositionally biased region" description="Polar residues" evidence="6">
    <location>
        <begin position="98"/>
        <end position="107"/>
    </location>
</feature>